<dbReference type="PROSITE" id="PS50928">
    <property type="entry name" value="ABC_TM1"/>
    <property type="match status" value="1"/>
</dbReference>
<keyword evidence="10" id="KW-1185">Reference proteome</keyword>
<evidence type="ECO:0000256" key="5">
    <source>
        <dbReference type="ARBA" id="ARBA00022989"/>
    </source>
</evidence>
<evidence type="ECO:0000313" key="9">
    <source>
        <dbReference type="EMBL" id="SMG24517.1"/>
    </source>
</evidence>
<feature type="transmembrane region" description="Helical" evidence="7">
    <location>
        <begin position="23"/>
        <end position="48"/>
    </location>
</feature>
<evidence type="ECO:0000256" key="4">
    <source>
        <dbReference type="ARBA" id="ARBA00022692"/>
    </source>
</evidence>
<evidence type="ECO:0000256" key="6">
    <source>
        <dbReference type="ARBA" id="ARBA00023136"/>
    </source>
</evidence>
<gene>
    <name evidence="9" type="ORF">SAMN06296010_1187</name>
</gene>
<dbReference type="OrthoDB" id="3210259at2"/>
<keyword evidence="3" id="KW-1003">Cell membrane</keyword>
<evidence type="ECO:0000256" key="2">
    <source>
        <dbReference type="ARBA" id="ARBA00022448"/>
    </source>
</evidence>
<reference evidence="10" key="1">
    <citation type="submission" date="2017-04" db="EMBL/GenBank/DDBJ databases">
        <authorList>
            <person name="Varghese N."/>
            <person name="Submissions S."/>
        </authorList>
    </citation>
    <scope>NUCLEOTIDE SEQUENCE [LARGE SCALE GENOMIC DNA]</scope>
    <source>
        <strain evidence="10">VKM Ac-2510</strain>
    </source>
</reference>
<dbReference type="SUPFAM" id="SSF161098">
    <property type="entry name" value="MetI-like"/>
    <property type="match status" value="1"/>
</dbReference>
<dbReference type="RefSeq" id="WP_085484007.1">
    <property type="nucleotide sequence ID" value="NZ_FXAY01000002.1"/>
</dbReference>
<feature type="transmembrane region" description="Helical" evidence="7">
    <location>
        <begin position="166"/>
        <end position="191"/>
    </location>
</feature>
<protein>
    <submittedName>
        <fullName evidence="9">Multiple sugar transport system permease protein</fullName>
    </submittedName>
</protein>
<evidence type="ECO:0000256" key="1">
    <source>
        <dbReference type="ARBA" id="ARBA00004651"/>
    </source>
</evidence>
<dbReference type="STRING" id="150121.SAMN06296010_1187"/>
<dbReference type="Proteomes" id="UP000193244">
    <property type="component" value="Unassembled WGS sequence"/>
</dbReference>
<dbReference type="CDD" id="cd06261">
    <property type="entry name" value="TM_PBP2"/>
    <property type="match status" value="1"/>
</dbReference>
<proteinExistence type="inferred from homology"/>
<keyword evidence="9" id="KW-0762">Sugar transport</keyword>
<feature type="transmembrane region" description="Helical" evidence="7">
    <location>
        <begin position="220"/>
        <end position="240"/>
    </location>
</feature>
<dbReference type="InterPro" id="IPR050809">
    <property type="entry name" value="UgpAE/MalFG_permease"/>
</dbReference>
<dbReference type="Pfam" id="PF00528">
    <property type="entry name" value="BPD_transp_1"/>
    <property type="match status" value="1"/>
</dbReference>
<feature type="transmembrane region" description="Helical" evidence="7">
    <location>
        <begin position="274"/>
        <end position="295"/>
    </location>
</feature>
<dbReference type="AlphaFoldDB" id="A0A1X7J9M5"/>
<dbReference type="Gene3D" id="1.10.3720.10">
    <property type="entry name" value="MetI-like"/>
    <property type="match status" value="1"/>
</dbReference>
<evidence type="ECO:0000313" key="10">
    <source>
        <dbReference type="Proteomes" id="UP000193244"/>
    </source>
</evidence>
<keyword evidence="5 7" id="KW-1133">Transmembrane helix</keyword>
<dbReference type="PANTHER" id="PTHR43227:SF8">
    <property type="entry name" value="DIACETYLCHITOBIOSE UPTAKE SYSTEM PERMEASE PROTEIN DASB"/>
    <property type="match status" value="1"/>
</dbReference>
<keyword evidence="2 7" id="KW-0813">Transport</keyword>
<dbReference type="InterPro" id="IPR000515">
    <property type="entry name" value="MetI-like"/>
</dbReference>
<dbReference type="EMBL" id="FXAY01000002">
    <property type="protein sequence ID" value="SMG24517.1"/>
    <property type="molecule type" value="Genomic_DNA"/>
</dbReference>
<name>A0A1X7J9M5_9MICO</name>
<sequence>MAAVVASVSKTPTRTRRRLGIPIGWGFVTPFLVFFVIAILAPVVYAIYLSLFREQIVGGSGFVGFDNYVRAFTDPEFWAGVGRVIAFMIVQVPIMLAFSLIAALAIDSGRLRAPGFYRILLFLPYAVPGVVAVLIWGFIYGPRFGLVGSINNFLGAQIFTPLTPDWVLASIANISVWEFAGYNMVIFYAALRTVPSELYEAASLDGAGPLRTVMSIKLPALRGALVITTIFSIIGSFQLFNEPNLLKPIAPNAITSNFTPNLYAYTLSFAGQQYNYSATIAIVMGLITAIIAYVVQLRGTRKELA</sequence>
<feature type="transmembrane region" description="Helical" evidence="7">
    <location>
        <begin position="119"/>
        <end position="139"/>
    </location>
</feature>
<evidence type="ECO:0000256" key="7">
    <source>
        <dbReference type="RuleBase" id="RU363032"/>
    </source>
</evidence>
<dbReference type="InterPro" id="IPR035906">
    <property type="entry name" value="MetI-like_sf"/>
</dbReference>
<keyword evidence="4 7" id="KW-0812">Transmembrane</keyword>
<comment type="similarity">
    <text evidence="7">Belongs to the binding-protein-dependent transport system permease family.</text>
</comment>
<comment type="subcellular location">
    <subcellularLocation>
        <location evidence="1 7">Cell membrane</location>
        <topology evidence="1 7">Multi-pass membrane protein</topology>
    </subcellularLocation>
</comment>
<organism evidence="9 10">
    <name type="scientific">Agreia pratensis</name>
    <dbReference type="NCBI Taxonomy" id="150121"/>
    <lineage>
        <taxon>Bacteria</taxon>
        <taxon>Bacillati</taxon>
        <taxon>Actinomycetota</taxon>
        <taxon>Actinomycetes</taxon>
        <taxon>Micrococcales</taxon>
        <taxon>Microbacteriaceae</taxon>
        <taxon>Agreia</taxon>
    </lineage>
</organism>
<evidence type="ECO:0000256" key="3">
    <source>
        <dbReference type="ARBA" id="ARBA00022475"/>
    </source>
</evidence>
<dbReference type="PANTHER" id="PTHR43227">
    <property type="entry name" value="BLL4140 PROTEIN"/>
    <property type="match status" value="1"/>
</dbReference>
<dbReference type="GO" id="GO:0005886">
    <property type="term" value="C:plasma membrane"/>
    <property type="evidence" value="ECO:0007669"/>
    <property type="project" value="UniProtKB-SubCell"/>
</dbReference>
<keyword evidence="6 7" id="KW-0472">Membrane</keyword>
<evidence type="ECO:0000259" key="8">
    <source>
        <dbReference type="PROSITE" id="PS50928"/>
    </source>
</evidence>
<feature type="domain" description="ABC transmembrane type-1" evidence="8">
    <location>
        <begin position="81"/>
        <end position="295"/>
    </location>
</feature>
<dbReference type="GO" id="GO:0055085">
    <property type="term" value="P:transmembrane transport"/>
    <property type="evidence" value="ECO:0007669"/>
    <property type="project" value="InterPro"/>
</dbReference>
<feature type="transmembrane region" description="Helical" evidence="7">
    <location>
        <begin position="84"/>
        <end position="107"/>
    </location>
</feature>
<accession>A0A1X7J9M5</accession>